<name>A0A517YF86_9BACT</name>
<dbReference type="EMBL" id="CP036274">
    <property type="protein sequence ID" value="QDU28897.1"/>
    <property type="molecule type" value="Genomic_DNA"/>
</dbReference>
<dbReference type="AlphaFoldDB" id="A0A517YF86"/>
<protein>
    <submittedName>
        <fullName evidence="1">Uncharacterized protein</fullName>
    </submittedName>
</protein>
<keyword evidence="2" id="KW-1185">Reference proteome</keyword>
<evidence type="ECO:0000313" key="1">
    <source>
        <dbReference type="EMBL" id="QDU28897.1"/>
    </source>
</evidence>
<sequence>MTALNALLERTGCAEELAAKPSTWEQLMTAVAAGAIDCDSVAEVTIECTAFASLAEPNGDWEHRVTEALFASDGDTTSEASQTLMECGRVADTWVQYGLN</sequence>
<reference evidence="1 2" key="1">
    <citation type="submission" date="2019-02" db="EMBL/GenBank/DDBJ databases">
        <title>Deep-cultivation of Planctomycetes and their phenomic and genomic characterization uncovers novel biology.</title>
        <authorList>
            <person name="Wiegand S."/>
            <person name="Jogler M."/>
            <person name="Boedeker C."/>
            <person name="Pinto D."/>
            <person name="Vollmers J."/>
            <person name="Rivas-Marin E."/>
            <person name="Kohn T."/>
            <person name="Peeters S.H."/>
            <person name="Heuer A."/>
            <person name="Rast P."/>
            <person name="Oberbeckmann S."/>
            <person name="Bunk B."/>
            <person name="Jeske O."/>
            <person name="Meyerdierks A."/>
            <person name="Storesund J.E."/>
            <person name="Kallscheuer N."/>
            <person name="Luecker S."/>
            <person name="Lage O.M."/>
            <person name="Pohl T."/>
            <person name="Merkel B.J."/>
            <person name="Hornburger P."/>
            <person name="Mueller R.-W."/>
            <person name="Bruemmer F."/>
            <person name="Labrenz M."/>
            <person name="Spormann A.M."/>
            <person name="Op den Camp H."/>
            <person name="Overmann J."/>
            <person name="Amann R."/>
            <person name="Jetten M.S.M."/>
            <person name="Mascher T."/>
            <person name="Medema M.H."/>
            <person name="Devos D.P."/>
            <person name="Kaster A.-K."/>
            <person name="Ovreas L."/>
            <person name="Rohde M."/>
            <person name="Galperin M.Y."/>
            <person name="Jogler C."/>
        </authorList>
    </citation>
    <scope>NUCLEOTIDE SEQUENCE [LARGE SCALE GENOMIC DNA]</scope>
    <source>
        <strain evidence="1 2">ETA_A8</strain>
    </source>
</reference>
<organism evidence="1 2">
    <name type="scientific">Anatilimnocola aggregata</name>
    <dbReference type="NCBI Taxonomy" id="2528021"/>
    <lineage>
        <taxon>Bacteria</taxon>
        <taxon>Pseudomonadati</taxon>
        <taxon>Planctomycetota</taxon>
        <taxon>Planctomycetia</taxon>
        <taxon>Pirellulales</taxon>
        <taxon>Pirellulaceae</taxon>
        <taxon>Anatilimnocola</taxon>
    </lineage>
</organism>
<dbReference type="Proteomes" id="UP000315017">
    <property type="component" value="Chromosome"/>
</dbReference>
<dbReference type="RefSeq" id="WP_145091925.1">
    <property type="nucleotide sequence ID" value="NZ_CP036274.1"/>
</dbReference>
<accession>A0A517YF86</accession>
<proteinExistence type="predicted"/>
<gene>
    <name evidence="1" type="ORF">ETAA8_40030</name>
</gene>
<dbReference type="KEGG" id="aagg:ETAA8_40030"/>
<evidence type="ECO:0000313" key="2">
    <source>
        <dbReference type="Proteomes" id="UP000315017"/>
    </source>
</evidence>